<dbReference type="InterPro" id="IPR001480">
    <property type="entry name" value="Bulb-type_lectin_dom"/>
</dbReference>
<keyword evidence="2" id="KW-1003">Cell membrane</keyword>
<keyword evidence="8 13" id="KW-0067">ATP-binding</keyword>
<keyword evidence="6 13" id="KW-0547">Nucleotide-binding</keyword>
<keyword evidence="7 13" id="KW-0418">Kinase</keyword>
<evidence type="ECO:0000256" key="14">
    <source>
        <dbReference type="SAM" id="Phobius"/>
    </source>
</evidence>
<keyword evidence="5" id="KW-0732">Signal</keyword>
<feature type="domain" description="Apple" evidence="17">
    <location>
        <begin position="345"/>
        <end position="427"/>
    </location>
</feature>
<dbReference type="GO" id="GO:0005524">
    <property type="term" value="F:ATP binding"/>
    <property type="evidence" value="ECO:0007669"/>
    <property type="project" value="UniProtKB-KW"/>
</dbReference>
<dbReference type="Pfam" id="PF07714">
    <property type="entry name" value="PK_Tyr_Ser-Thr"/>
    <property type="match status" value="1"/>
</dbReference>
<evidence type="ECO:0000259" key="15">
    <source>
        <dbReference type="PROSITE" id="PS50011"/>
    </source>
</evidence>
<dbReference type="GO" id="GO:0005886">
    <property type="term" value="C:plasma membrane"/>
    <property type="evidence" value="ECO:0007669"/>
    <property type="project" value="UniProtKB-SubCell"/>
</dbReference>
<comment type="similarity">
    <text evidence="13">Belongs to the protein kinase superfamily. Ser/Thr protein kinase family.</text>
</comment>
<keyword evidence="14" id="KW-1133">Transmembrane helix</keyword>
<dbReference type="Gene3D" id="1.10.510.10">
    <property type="entry name" value="Transferase(Phosphotransferase) domain 1"/>
    <property type="match status" value="1"/>
</dbReference>
<dbReference type="Gene3D" id="3.30.200.20">
    <property type="entry name" value="Phosphorylase Kinase, domain 1"/>
    <property type="match status" value="1"/>
</dbReference>
<dbReference type="AlphaFoldDB" id="A0AAV3NW87"/>
<dbReference type="Pfam" id="PF08276">
    <property type="entry name" value="PAN_2"/>
    <property type="match status" value="1"/>
</dbReference>
<evidence type="ECO:0000256" key="4">
    <source>
        <dbReference type="ARBA" id="ARBA00022679"/>
    </source>
</evidence>
<dbReference type="GO" id="GO:0048544">
    <property type="term" value="P:recognition of pollen"/>
    <property type="evidence" value="ECO:0007669"/>
    <property type="project" value="InterPro"/>
</dbReference>
<dbReference type="SUPFAM" id="SSF56112">
    <property type="entry name" value="Protein kinase-like (PK-like)"/>
    <property type="match status" value="1"/>
</dbReference>
<evidence type="ECO:0000256" key="8">
    <source>
        <dbReference type="ARBA" id="ARBA00022840"/>
    </source>
</evidence>
<dbReference type="Pfam" id="PF00954">
    <property type="entry name" value="S_locus_glycop"/>
    <property type="match status" value="1"/>
</dbReference>
<evidence type="ECO:0000256" key="11">
    <source>
        <dbReference type="ARBA" id="ARBA00047899"/>
    </source>
</evidence>
<dbReference type="Gene3D" id="2.90.10.10">
    <property type="entry name" value="Bulb-type lectin domain"/>
    <property type="match status" value="1"/>
</dbReference>
<evidence type="ECO:0000256" key="12">
    <source>
        <dbReference type="ARBA" id="ARBA00048679"/>
    </source>
</evidence>
<evidence type="ECO:0000256" key="10">
    <source>
        <dbReference type="ARBA" id="ARBA00023180"/>
    </source>
</evidence>
<keyword evidence="14 18" id="KW-0812">Transmembrane</keyword>
<keyword evidence="3 13" id="KW-0723">Serine/threonine-protein kinase</keyword>
<dbReference type="PIRSF" id="PIRSF000641">
    <property type="entry name" value="SRK"/>
    <property type="match status" value="1"/>
</dbReference>
<dbReference type="SMART" id="SM00220">
    <property type="entry name" value="S_TKc"/>
    <property type="match status" value="1"/>
</dbReference>
<dbReference type="InterPro" id="IPR036426">
    <property type="entry name" value="Bulb-type_lectin_dom_sf"/>
</dbReference>
<keyword evidence="9" id="KW-1015">Disulfide bond</keyword>
<comment type="catalytic activity">
    <reaction evidence="11 13">
        <text>L-threonyl-[protein] + ATP = O-phospho-L-threonyl-[protein] + ADP + H(+)</text>
        <dbReference type="Rhea" id="RHEA:46608"/>
        <dbReference type="Rhea" id="RHEA-COMP:11060"/>
        <dbReference type="Rhea" id="RHEA-COMP:11605"/>
        <dbReference type="ChEBI" id="CHEBI:15378"/>
        <dbReference type="ChEBI" id="CHEBI:30013"/>
        <dbReference type="ChEBI" id="CHEBI:30616"/>
        <dbReference type="ChEBI" id="CHEBI:61977"/>
        <dbReference type="ChEBI" id="CHEBI:456216"/>
        <dbReference type="EC" id="2.7.11.1"/>
    </reaction>
</comment>
<dbReference type="PANTHER" id="PTHR27002:SF1082">
    <property type="entry name" value="OS06G0693000 PROTEIN"/>
    <property type="match status" value="1"/>
</dbReference>
<evidence type="ECO:0000259" key="17">
    <source>
        <dbReference type="PROSITE" id="PS50948"/>
    </source>
</evidence>
<protein>
    <recommendedName>
        <fullName evidence="13">Receptor-like serine/threonine-protein kinase</fullName>
        <ecNumber evidence="13">2.7.11.1</ecNumber>
    </recommendedName>
</protein>
<keyword evidence="14" id="KW-0472">Membrane</keyword>
<keyword evidence="18" id="KW-0675">Receptor</keyword>
<feature type="transmembrane region" description="Helical" evidence="14">
    <location>
        <begin position="472"/>
        <end position="489"/>
    </location>
</feature>
<feature type="domain" description="Bulb-type lectin" evidence="16">
    <location>
        <begin position="26"/>
        <end position="159"/>
    </location>
</feature>
<dbReference type="EMBL" id="BAABME010000480">
    <property type="protein sequence ID" value="GAA0143132.1"/>
    <property type="molecule type" value="Genomic_DNA"/>
</dbReference>
<proteinExistence type="inferred from homology"/>
<comment type="subcellular location">
    <subcellularLocation>
        <location evidence="1">Cell membrane</location>
        <topology evidence="1">Single-pass type I membrane protein</topology>
    </subcellularLocation>
</comment>
<keyword evidence="19" id="KW-1185">Reference proteome</keyword>
<dbReference type="InterPro" id="IPR024171">
    <property type="entry name" value="SRK-like_kinase"/>
</dbReference>
<gene>
    <name evidence="18" type="ORF">LIER_03887</name>
</gene>
<name>A0AAV3NW87_LITER</name>
<dbReference type="Proteomes" id="UP001454036">
    <property type="component" value="Unassembled WGS sequence"/>
</dbReference>
<dbReference type="CDD" id="cd01098">
    <property type="entry name" value="PAN_AP_plant"/>
    <property type="match status" value="1"/>
</dbReference>
<comment type="catalytic activity">
    <reaction evidence="12 13">
        <text>L-seryl-[protein] + ATP = O-phospho-L-seryl-[protein] + ADP + H(+)</text>
        <dbReference type="Rhea" id="RHEA:17989"/>
        <dbReference type="Rhea" id="RHEA-COMP:9863"/>
        <dbReference type="Rhea" id="RHEA-COMP:11604"/>
        <dbReference type="ChEBI" id="CHEBI:15378"/>
        <dbReference type="ChEBI" id="CHEBI:29999"/>
        <dbReference type="ChEBI" id="CHEBI:30616"/>
        <dbReference type="ChEBI" id="CHEBI:83421"/>
        <dbReference type="ChEBI" id="CHEBI:456216"/>
        <dbReference type="EC" id="2.7.11.1"/>
    </reaction>
</comment>
<dbReference type="PROSITE" id="PS00108">
    <property type="entry name" value="PROTEIN_KINASE_ST"/>
    <property type="match status" value="1"/>
</dbReference>
<dbReference type="FunFam" id="3.30.200.20:FF:000195">
    <property type="entry name" value="G-type lectin S-receptor-like serine/threonine-protein kinase"/>
    <property type="match status" value="1"/>
</dbReference>
<dbReference type="InterPro" id="IPR000719">
    <property type="entry name" value="Prot_kinase_dom"/>
</dbReference>
<evidence type="ECO:0000256" key="5">
    <source>
        <dbReference type="ARBA" id="ARBA00022729"/>
    </source>
</evidence>
<keyword evidence="10" id="KW-0325">Glycoprotein</keyword>
<dbReference type="FunFam" id="1.10.510.10:FF:000060">
    <property type="entry name" value="G-type lectin S-receptor-like serine/threonine-protein kinase"/>
    <property type="match status" value="1"/>
</dbReference>
<evidence type="ECO:0000256" key="1">
    <source>
        <dbReference type="ARBA" id="ARBA00004251"/>
    </source>
</evidence>
<reference evidence="18 19" key="1">
    <citation type="submission" date="2024-01" db="EMBL/GenBank/DDBJ databases">
        <title>The complete chloroplast genome sequence of Lithospermum erythrorhizon: insights into the phylogenetic relationship among Boraginaceae species and the maternal lineages of purple gromwells.</title>
        <authorList>
            <person name="Okada T."/>
            <person name="Watanabe K."/>
        </authorList>
    </citation>
    <scope>NUCLEOTIDE SEQUENCE [LARGE SCALE GENOMIC DNA]</scope>
</reference>
<dbReference type="PROSITE" id="PS50948">
    <property type="entry name" value="PAN"/>
    <property type="match status" value="1"/>
</dbReference>
<sequence length="859" mass="97377">MDIMRYFSLIIYFSLIFLKGHHMFKGDKIYSNQSFSGDQTMIVSAGGNFKLKLFKLGISSYNSKNNYYLGISYYKLDDVASSVVWVANRERPISDTDSAVLKILDGNLVLLNELEETMWSTNIVFNSTKGSNRLVAVLRDDGNLVLTDEADLETNSPFWQSFDHPGNILLPGAKISFNKSSNTGQMLTSWKYGEDPAPGLFSLELDSNGNQLITTLNRSRSYWISGSWGDRMFGLGERNNTSYNLRYVDNENESYFIYSLDNPSTMSMFRIQEWGQFEQLIWMKVSKGWNLISSQPRLQCESNCGTFSICDNRNTSTCIDGLTYMHYNPFDSRSGDDVCLGRPYCKYSTYPDFQRKKFKNIPNIFVRQSPISTAVSIAECESTCLSNRFCTAYASDDGRCSIWNDGLLNMQQRLPGDIGRTIYVKFAVSEFSTSKTNIATVLGSIAIMLVLLLVLPFIVWKHRKIIIKRAKMVIDLVVAFLYRYLQIANKRVLEKLRGRSFGSMLLWSKLHRSEDFQAGFSEIPIFSFEMIQAATDNFSAGNKLGEGGFGPVFKGTLPNGQDIAVKRLSRTSGQGVEEFKNEVTLISKVQHWNLVKLLGFCIQGDDRMLVYEYMPNKSLDSFIFGPASTENQVLDWGLRNNIIEGIARGLLYLHRDSRLKIIHRDLKASNILLDEHMNPRISDFGMARIVMIEQSVANTNRVVGTYGYMSPEYAMQGIFSVKSDVFSFGVLLLEIVSGKRNTDFYDYENPQTLLGYAWQLWNEEKTLDLLDLNLANSSNTTQVYRSIQVALLCVQEHVNDRPTMPEVVFMLCSDTSLPPPKKPAFCWTARPDGATPWAAARKTFVGSRNEMSNSSVYGR</sequence>
<dbReference type="PANTHER" id="PTHR27002">
    <property type="entry name" value="RECEPTOR-LIKE SERINE/THREONINE-PROTEIN KINASE SD1-8"/>
    <property type="match status" value="1"/>
</dbReference>
<dbReference type="CDD" id="cd14066">
    <property type="entry name" value="STKc_IRAK"/>
    <property type="match status" value="1"/>
</dbReference>
<feature type="transmembrane region" description="Helical" evidence="14">
    <location>
        <begin position="438"/>
        <end position="460"/>
    </location>
</feature>
<dbReference type="PROSITE" id="PS50927">
    <property type="entry name" value="BULB_LECTIN"/>
    <property type="match status" value="1"/>
</dbReference>
<evidence type="ECO:0000259" key="16">
    <source>
        <dbReference type="PROSITE" id="PS50927"/>
    </source>
</evidence>
<evidence type="ECO:0000256" key="2">
    <source>
        <dbReference type="ARBA" id="ARBA00022475"/>
    </source>
</evidence>
<accession>A0AAV3NW87</accession>
<dbReference type="CDD" id="cd00028">
    <property type="entry name" value="B_lectin"/>
    <property type="match status" value="1"/>
</dbReference>
<dbReference type="InterPro" id="IPR000858">
    <property type="entry name" value="S_locus_glycoprot_dom"/>
</dbReference>
<dbReference type="SMART" id="SM00108">
    <property type="entry name" value="B_lectin"/>
    <property type="match status" value="1"/>
</dbReference>
<evidence type="ECO:0000313" key="18">
    <source>
        <dbReference type="EMBL" id="GAA0143132.1"/>
    </source>
</evidence>
<evidence type="ECO:0000256" key="13">
    <source>
        <dbReference type="PIRNR" id="PIRNR000641"/>
    </source>
</evidence>
<evidence type="ECO:0000256" key="7">
    <source>
        <dbReference type="ARBA" id="ARBA00022777"/>
    </source>
</evidence>
<dbReference type="PROSITE" id="PS50011">
    <property type="entry name" value="PROTEIN_KINASE_DOM"/>
    <property type="match status" value="1"/>
</dbReference>
<dbReference type="InterPro" id="IPR011009">
    <property type="entry name" value="Kinase-like_dom_sf"/>
</dbReference>
<dbReference type="Pfam" id="PF01453">
    <property type="entry name" value="B_lectin"/>
    <property type="match status" value="1"/>
</dbReference>
<evidence type="ECO:0000256" key="6">
    <source>
        <dbReference type="ARBA" id="ARBA00022741"/>
    </source>
</evidence>
<dbReference type="SUPFAM" id="SSF51110">
    <property type="entry name" value="alpha-D-mannose-specific plant lectins"/>
    <property type="match status" value="1"/>
</dbReference>
<dbReference type="InterPro" id="IPR003609">
    <property type="entry name" value="Pan_app"/>
</dbReference>
<evidence type="ECO:0000256" key="9">
    <source>
        <dbReference type="ARBA" id="ARBA00023157"/>
    </source>
</evidence>
<evidence type="ECO:0000256" key="3">
    <source>
        <dbReference type="ARBA" id="ARBA00022527"/>
    </source>
</evidence>
<feature type="domain" description="Protein kinase" evidence="15">
    <location>
        <begin position="538"/>
        <end position="817"/>
    </location>
</feature>
<evidence type="ECO:0000313" key="19">
    <source>
        <dbReference type="Proteomes" id="UP001454036"/>
    </source>
</evidence>
<dbReference type="EC" id="2.7.11.1" evidence="13"/>
<organism evidence="18 19">
    <name type="scientific">Lithospermum erythrorhizon</name>
    <name type="common">Purple gromwell</name>
    <name type="synonym">Lithospermum officinale var. erythrorhizon</name>
    <dbReference type="NCBI Taxonomy" id="34254"/>
    <lineage>
        <taxon>Eukaryota</taxon>
        <taxon>Viridiplantae</taxon>
        <taxon>Streptophyta</taxon>
        <taxon>Embryophyta</taxon>
        <taxon>Tracheophyta</taxon>
        <taxon>Spermatophyta</taxon>
        <taxon>Magnoliopsida</taxon>
        <taxon>eudicotyledons</taxon>
        <taxon>Gunneridae</taxon>
        <taxon>Pentapetalae</taxon>
        <taxon>asterids</taxon>
        <taxon>lamiids</taxon>
        <taxon>Boraginales</taxon>
        <taxon>Boraginaceae</taxon>
        <taxon>Boraginoideae</taxon>
        <taxon>Lithospermeae</taxon>
        <taxon>Lithospermum</taxon>
    </lineage>
</organism>
<dbReference type="InterPro" id="IPR001245">
    <property type="entry name" value="Ser-Thr/Tyr_kinase_cat_dom"/>
</dbReference>
<comment type="caution">
    <text evidence="18">The sequence shown here is derived from an EMBL/GenBank/DDBJ whole genome shotgun (WGS) entry which is preliminary data.</text>
</comment>
<keyword evidence="4 13" id="KW-0808">Transferase</keyword>
<dbReference type="InterPro" id="IPR008271">
    <property type="entry name" value="Ser/Thr_kinase_AS"/>
</dbReference>
<dbReference type="GO" id="GO:0004674">
    <property type="term" value="F:protein serine/threonine kinase activity"/>
    <property type="evidence" value="ECO:0007669"/>
    <property type="project" value="UniProtKB-KW"/>
</dbReference>